<protein>
    <submittedName>
        <fullName evidence="1">Uncharacterized protein</fullName>
    </submittedName>
</protein>
<evidence type="ECO:0000313" key="2">
    <source>
        <dbReference type="Proteomes" id="UP000823775"/>
    </source>
</evidence>
<evidence type="ECO:0000313" key="1">
    <source>
        <dbReference type="EMBL" id="MCD9559545.1"/>
    </source>
</evidence>
<comment type="caution">
    <text evidence="1">The sequence shown here is derived from an EMBL/GenBank/DDBJ whole genome shotgun (WGS) entry which is preliminary data.</text>
</comment>
<dbReference type="Proteomes" id="UP000823775">
    <property type="component" value="Unassembled WGS sequence"/>
</dbReference>
<dbReference type="EMBL" id="JACEIK010002164">
    <property type="protein sequence ID" value="MCD9559545.1"/>
    <property type="molecule type" value="Genomic_DNA"/>
</dbReference>
<name>A0ABS8UM65_DATST</name>
<keyword evidence="2" id="KW-1185">Reference proteome</keyword>
<gene>
    <name evidence="1" type="ORF">HAX54_017546</name>
</gene>
<feature type="non-terminal residue" evidence="1">
    <location>
        <position position="1"/>
    </location>
</feature>
<reference evidence="1 2" key="1">
    <citation type="journal article" date="2021" name="BMC Genomics">
        <title>Datura genome reveals duplications of psychoactive alkaloid biosynthetic genes and high mutation rate following tissue culture.</title>
        <authorList>
            <person name="Rajewski A."/>
            <person name="Carter-House D."/>
            <person name="Stajich J."/>
            <person name="Litt A."/>
        </authorList>
    </citation>
    <scope>NUCLEOTIDE SEQUENCE [LARGE SCALE GENOMIC DNA]</scope>
    <source>
        <strain evidence="1">AR-01</strain>
    </source>
</reference>
<organism evidence="1 2">
    <name type="scientific">Datura stramonium</name>
    <name type="common">Jimsonweed</name>
    <name type="synonym">Common thornapple</name>
    <dbReference type="NCBI Taxonomy" id="4076"/>
    <lineage>
        <taxon>Eukaryota</taxon>
        <taxon>Viridiplantae</taxon>
        <taxon>Streptophyta</taxon>
        <taxon>Embryophyta</taxon>
        <taxon>Tracheophyta</taxon>
        <taxon>Spermatophyta</taxon>
        <taxon>Magnoliopsida</taxon>
        <taxon>eudicotyledons</taxon>
        <taxon>Gunneridae</taxon>
        <taxon>Pentapetalae</taxon>
        <taxon>asterids</taxon>
        <taxon>lamiids</taxon>
        <taxon>Solanales</taxon>
        <taxon>Solanaceae</taxon>
        <taxon>Solanoideae</taxon>
        <taxon>Datureae</taxon>
        <taxon>Datura</taxon>
    </lineage>
</organism>
<sequence length="68" mass="7694">PLLEDETPFPLSCGEDIVPRSYNKSMILPHSTNLDMILASSLTTHMVKLRIEEIEDYEQRNLTGESCA</sequence>
<proteinExistence type="predicted"/>
<accession>A0ABS8UM65</accession>